<evidence type="ECO:0000313" key="3">
    <source>
        <dbReference type="Proteomes" id="UP000018817"/>
    </source>
</evidence>
<dbReference type="GO" id="GO:0006310">
    <property type="term" value="P:DNA recombination"/>
    <property type="evidence" value="ECO:0007669"/>
    <property type="project" value="UniProtKB-KW"/>
</dbReference>
<sequence>MEELARLGDGALLAIGGADDAQPMDVDEEVNDYDDDLIEEEMLVLCMLMNILLMVSLSQLDGRSIRGPIQEHVVIQTDFFPKLKARRSPTAYKKTLRCLPDFFDGLVRLLGPLYYRKYGLPGQNTQYHFDFGLAALLAYYGNSCGIDGDGIGGAAAQLGMSRTVAGVYIKRLEDVLYEMMPDVAMRPRLGASYRSPTMALSPAWPSLAGLRHQVFSPFSGRRFDIINAQGHPSCWVIVPFWIFQWVDDILLVEADIGDRLQKAEKRLRDGVKLVFGSDGRHEGKFTTWSRVFHAVGTDWNIPGESISVPQRKIEKMHRVVSKTKAKKFLSREQLDCVVGVLGHIISFIPVTKPFIQRLVAVQTRCRSSHKSGVAMSDFLQKDLEWWEDLVLQNNLSSIPMRLFDHNKSINDIWLVELEPQHVIISNMNLGFEAKAQQLKQAAVADGTLGRYRKNFKFWESFCKEFGLPVWIDKLHRAEQARIVGLFAGLCASEGYNRSKVGNKFQTFDGKMAAVAFAHKAVRNAKLDYHDPEFEVIAQGYKRSNSQVDLKQPVIAQMLLKMREVLGTPDERGELMCGSIILPFFFLDRSSELWGSVTIDRSTGQERVHCIKVSNVKLLDKHGDPVDPEATNATSVEIRFESHKGDRVGQGSTISIIDPRTQRYAQGSSPGLSTCETTKKLRVSQLIKGTAPGLGLNPKDYSSHSLRIGGACALLAAGKSDLVIRLMGRWSSRCFTVYTRLKPGMIRDVASSMIKASTWEFHEPNSIQLEGDSSEPTSLS</sequence>
<accession>W2PLJ7</accession>
<gene>
    <name evidence="2" type="ORF">PPTG_24050</name>
</gene>
<dbReference type="SUPFAM" id="SSF56349">
    <property type="entry name" value="DNA breaking-rejoining enzymes"/>
    <property type="match status" value="1"/>
</dbReference>
<dbReference type="RefSeq" id="XP_008913185.1">
    <property type="nucleotide sequence ID" value="XM_008914937.1"/>
</dbReference>
<proteinExistence type="predicted"/>
<evidence type="ECO:0000256" key="1">
    <source>
        <dbReference type="ARBA" id="ARBA00023172"/>
    </source>
</evidence>
<dbReference type="GO" id="GO:0015074">
    <property type="term" value="P:DNA integration"/>
    <property type="evidence" value="ECO:0007669"/>
    <property type="project" value="InterPro"/>
</dbReference>
<evidence type="ECO:0000313" key="2">
    <source>
        <dbReference type="EMBL" id="ETN01496.1"/>
    </source>
</evidence>
<evidence type="ECO:0008006" key="4">
    <source>
        <dbReference type="Google" id="ProtNLM"/>
    </source>
</evidence>
<dbReference type="VEuPathDB" id="FungiDB:PPTG_24050"/>
<dbReference type="Gene3D" id="1.10.443.10">
    <property type="entry name" value="Intergrase catalytic core"/>
    <property type="match status" value="1"/>
</dbReference>
<dbReference type="OrthoDB" id="120624at2759"/>
<dbReference type="PANTHER" id="PTHR34605:SF3">
    <property type="entry name" value="P CELL-TYPE AGGLUTINATION PROTEIN MAP4-LIKE-RELATED"/>
    <property type="match status" value="1"/>
</dbReference>
<organism evidence="2 3">
    <name type="scientific">Phytophthora nicotianae (strain INRA-310)</name>
    <name type="common">Phytophthora parasitica</name>
    <dbReference type="NCBI Taxonomy" id="761204"/>
    <lineage>
        <taxon>Eukaryota</taxon>
        <taxon>Sar</taxon>
        <taxon>Stramenopiles</taxon>
        <taxon>Oomycota</taxon>
        <taxon>Peronosporomycetes</taxon>
        <taxon>Peronosporales</taxon>
        <taxon>Peronosporaceae</taxon>
        <taxon>Phytophthora</taxon>
    </lineage>
</organism>
<dbReference type="EMBL" id="KI669625">
    <property type="protein sequence ID" value="ETN01496.1"/>
    <property type="molecule type" value="Genomic_DNA"/>
</dbReference>
<keyword evidence="1" id="KW-0233">DNA recombination</keyword>
<name>W2PLJ7_PHYN3</name>
<reference evidence="2 3" key="2">
    <citation type="submission" date="2013-11" db="EMBL/GenBank/DDBJ databases">
        <title>The Genome Sequence of Phytophthora parasitica INRA-310.</title>
        <authorList>
            <consortium name="The Broad Institute Genomics Platform"/>
            <person name="Russ C."/>
            <person name="Tyler B."/>
            <person name="Panabieres F."/>
            <person name="Shan W."/>
            <person name="Tripathy S."/>
            <person name="Grunwald N."/>
            <person name="Machado M."/>
            <person name="Johnson C.S."/>
            <person name="Arredondo F."/>
            <person name="Hong C."/>
            <person name="Coffey M."/>
            <person name="Young S.K."/>
            <person name="Zeng Q."/>
            <person name="Gargeya S."/>
            <person name="Fitzgerald M."/>
            <person name="Abouelleil A."/>
            <person name="Alvarado L."/>
            <person name="Chapman S.B."/>
            <person name="Gainer-Dewar J."/>
            <person name="Goldberg J."/>
            <person name="Griggs A."/>
            <person name="Gujja S."/>
            <person name="Hansen M."/>
            <person name="Howarth C."/>
            <person name="Imamovic A."/>
            <person name="Ireland A."/>
            <person name="Larimer J."/>
            <person name="McCowan C."/>
            <person name="Murphy C."/>
            <person name="Pearson M."/>
            <person name="Poon T.W."/>
            <person name="Priest M."/>
            <person name="Roberts A."/>
            <person name="Saif S."/>
            <person name="Shea T."/>
            <person name="Sykes S."/>
            <person name="Wortman J."/>
            <person name="Nusbaum C."/>
            <person name="Birren B."/>
        </authorList>
    </citation>
    <scope>NUCLEOTIDE SEQUENCE [LARGE SCALE GENOMIC DNA]</scope>
    <source>
        <strain evidence="2 3">INRA-310</strain>
    </source>
</reference>
<dbReference type="InterPro" id="IPR013762">
    <property type="entry name" value="Integrase-like_cat_sf"/>
</dbReference>
<dbReference type="AlphaFoldDB" id="W2PLJ7"/>
<dbReference type="PANTHER" id="PTHR34605">
    <property type="entry name" value="PHAGE_INTEGRASE DOMAIN-CONTAINING PROTEIN"/>
    <property type="match status" value="1"/>
</dbReference>
<protein>
    <recommendedName>
        <fullName evidence="4">Tyr recombinase domain-containing protein</fullName>
    </recommendedName>
</protein>
<dbReference type="GeneID" id="20192649"/>
<dbReference type="Proteomes" id="UP000018817">
    <property type="component" value="Unassembled WGS sequence"/>
</dbReference>
<dbReference type="InterPro" id="IPR011010">
    <property type="entry name" value="DNA_brk_join_enz"/>
</dbReference>
<dbReference type="InterPro" id="IPR052925">
    <property type="entry name" value="Phage_Integrase-like_Recomb"/>
</dbReference>
<dbReference type="GO" id="GO:0003677">
    <property type="term" value="F:DNA binding"/>
    <property type="evidence" value="ECO:0007669"/>
    <property type="project" value="InterPro"/>
</dbReference>
<reference evidence="3" key="1">
    <citation type="submission" date="2011-12" db="EMBL/GenBank/DDBJ databases">
        <authorList>
            <consortium name="The Broad Institute Genome Sequencing Platform"/>
            <person name="Russ C."/>
            <person name="Tyler B."/>
            <person name="Panabieres F."/>
            <person name="Shan W."/>
            <person name="Tripathy S."/>
            <person name="Grunwald N."/>
            <person name="Machado M."/>
            <person name="Young S.K."/>
            <person name="Zeng Q."/>
            <person name="Gargeya S."/>
            <person name="Fitzgerald M."/>
            <person name="Haas B."/>
            <person name="Abouelleil A."/>
            <person name="Alvarado L."/>
            <person name="Arachchi H.M."/>
            <person name="Berlin A."/>
            <person name="Chapman S.B."/>
            <person name="Gearin G."/>
            <person name="Goldberg J."/>
            <person name="Griggs A."/>
            <person name="Gujja S."/>
            <person name="Hansen M."/>
            <person name="Heiman D."/>
            <person name="Howarth C."/>
            <person name="Larimer J."/>
            <person name="Lui A."/>
            <person name="MacDonald P.J.P."/>
            <person name="McCowen C."/>
            <person name="Montmayeur A."/>
            <person name="Murphy C."/>
            <person name="Neiman D."/>
            <person name="Pearson M."/>
            <person name="Priest M."/>
            <person name="Roberts A."/>
            <person name="Saif S."/>
            <person name="Shea T."/>
            <person name="Sisk P."/>
            <person name="Stolte C."/>
            <person name="Sykes S."/>
            <person name="Wortman J."/>
            <person name="Nusbaum C."/>
            <person name="Birren B."/>
        </authorList>
    </citation>
    <scope>NUCLEOTIDE SEQUENCE [LARGE SCALE GENOMIC DNA]</scope>
    <source>
        <strain evidence="3">INRA-310</strain>
    </source>
</reference>